<evidence type="ECO:0000256" key="1">
    <source>
        <dbReference type="SAM" id="MobiDB-lite"/>
    </source>
</evidence>
<gene>
    <name evidence="2" type="ORF">EAE98_010709</name>
</gene>
<feature type="compositionally biased region" description="Low complexity" evidence="1">
    <location>
        <begin position="10"/>
        <end position="29"/>
    </location>
</feature>
<protein>
    <submittedName>
        <fullName evidence="2">Uncharacterized protein</fullName>
    </submittedName>
</protein>
<organism evidence="2 3">
    <name type="scientific">Botrytis deweyae</name>
    <dbReference type="NCBI Taxonomy" id="2478750"/>
    <lineage>
        <taxon>Eukaryota</taxon>
        <taxon>Fungi</taxon>
        <taxon>Dikarya</taxon>
        <taxon>Ascomycota</taxon>
        <taxon>Pezizomycotina</taxon>
        <taxon>Leotiomycetes</taxon>
        <taxon>Helotiales</taxon>
        <taxon>Sclerotiniaceae</taxon>
        <taxon>Botrytis</taxon>
    </lineage>
</organism>
<keyword evidence="3" id="KW-1185">Reference proteome</keyword>
<accession>A0ABQ7I7Z1</accession>
<dbReference type="EMBL" id="RCSX01000039">
    <property type="protein sequence ID" value="KAF7916409.1"/>
    <property type="molecule type" value="Genomic_DNA"/>
</dbReference>
<comment type="caution">
    <text evidence="2">The sequence shown here is derived from an EMBL/GenBank/DDBJ whole genome shotgun (WGS) entry which is preliminary data.</text>
</comment>
<dbReference type="GeneID" id="62237480"/>
<reference evidence="2 3" key="1">
    <citation type="journal article" date="2020" name="Genome Biol. Evol.">
        <title>Comparative genomics of Sclerotiniaceae.</title>
        <authorList>
            <person name="Valero Jimenez C.A."/>
            <person name="Steentjes M."/>
            <person name="Scholten O.E."/>
            <person name="Van Kan J.A.L."/>
        </authorList>
    </citation>
    <scope>NUCLEOTIDE SEQUENCE [LARGE SCALE GENOMIC DNA]</scope>
    <source>
        <strain evidence="2 3">B1</strain>
    </source>
</reference>
<evidence type="ECO:0000313" key="2">
    <source>
        <dbReference type="EMBL" id="KAF7916409.1"/>
    </source>
</evidence>
<dbReference type="Proteomes" id="UP000783213">
    <property type="component" value="Unassembled WGS sequence"/>
</dbReference>
<feature type="region of interest" description="Disordered" evidence="1">
    <location>
        <begin position="1"/>
        <end position="32"/>
    </location>
</feature>
<evidence type="ECO:0000313" key="3">
    <source>
        <dbReference type="Proteomes" id="UP000783213"/>
    </source>
</evidence>
<dbReference type="RefSeq" id="XP_038805336.1">
    <property type="nucleotide sequence ID" value="XM_038958330.1"/>
</dbReference>
<name>A0ABQ7I7Z1_9HELO</name>
<sequence length="131" mass="14947">MSHKNQRAHSSSSTSTPSTSTPSASTSPPKNFSEAFEDKIRIFESEVARSALVTAKFRKIDECRPEISPPFLIIYETLMQILTADWFEEQEERLKIRVRKVLKDTLGLQVATDWDGAEAAMHKYNLRPFLD</sequence>
<proteinExistence type="predicted"/>